<accession>A0AAV5G4C4</accession>
<dbReference type="RefSeq" id="WP_236163552.1">
    <property type="nucleotide sequence ID" value="NZ_BQKK01000001.1"/>
</dbReference>
<evidence type="ECO:0000313" key="7">
    <source>
        <dbReference type="Proteomes" id="UP001054925"/>
    </source>
</evidence>
<feature type="active site" description="Nucleophile" evidence="4">
    <location>
        <position position="11"/>
    </location>
</feature>
<evidence type="ECO:0000256" key="4">
    <source>
        <dbReference type="PIRSR" id="PIRSR617867-1"/>
    </source>
</evidence>
<evidence type="ECO:0000256" key="3">
    <source>
        <dbReference type="ARBA" id="ARBA00022912"/>
    </source>
</evidence>
<proteinExistence type="inferred from homology"/>
<dbReference type="SMART" id="SM00226">
    <property type="entry name" value="LMWPc"/>
    <property type="match status" value="1"/>
</dbReference>
<comment type="similarity">
    <text evidence="1">Belongs to the low molecular weight phosphotyrosine protein phosphatase family.</text>
</comment>
<dbReference type="GO" id="GO:0004725">
    <property type="term" value="F:protein tyrosine phosphatase activity"/>
    <property type="evidence" value="ECO:0007669"/>
    <property type="project" value="InterPro"/>
</dbReference>
<evidence type="ECO:0000256" key="1">
    <source>
        <dbReference type="ARBA" id="ARBA00011063"/>
    </source>
</evidence>
<dbReference type="PRINTS" id="PR00719">
    <property type="entry name" value="LMWPTPASE"/>
</dbReference>
<evidence type="ECO:0000259" key="5">
    <source>
        <dbReference type="SMART" id="SM00226"/>
    </source>
</evidence>
<dbReference type="AlphaFoldDB" id="A0AAV5G4C4"/>
<evidence type="ECO:0000313" key="6">
    <source>
        <dbReference type="EMBL" id="GJN41996.1"/>
    </source>
</evidence>
<gene>
    <name evidence="6" type="ORF">CAT723_04750</name>
</gene>
<keyword evidence="2" id="KW-0378">Hydrolase</keyword>
<comment type="caution">
    <text evidence="6">The sequence shown here is derived from an EMBL/GenBank/DDBJ whole genome shotgun (WGS) entry which is preliminary data.</text>
</comment>
<feature type="active site" evidence="4">
    <location>
        <position position="17"/>
    </location>
</feature>
<dbReference type="Proteomes" id="UP001054925">
    <property type="component" value="Unassembled WGS sequence"/>
</dbReference>
<dbReference type="PANTHER" id="PTHR11717">
    <property type="entry name" value="LOW MOLECULAR WEIGHT PROTEIN TYROSINE PHOSPHATASE"/>
    <property type="match status" value="1"/>
</dbReference>
<organism evidence="6 7">
    <name type="scientific">Corynebacterium ammoniagenes</name>
    <name type="common">Brevibacterium ammoniagenes</name>
    <dbReference type="NCBI Taxonomy" id="1697"/>
    <lineage>
        <taxon>Bacteria</taxon>
        <taxon>Bacillati</taxon>
        <taxon>Actinomycetota</taxon>
        <taxon>Actinomycetes</taxon>
        <taxon>Mycobacteriales</taxon>
        <taxon>Corynebacteriaceae</taxon>
        <taxon>Corynebacterium</taxon>
    </lineage>
</organism>
<evidence type="ECO:0000256" key="2">
    <source>
        <dbReference type="ARBA" id="ARBA00022801"/>
    </source>
</evidence>
<dbReference type="PANTHER" id="PTHR11717:SF31">
    <property type="entry name" value="LOW MOLECULAR WEIGHT PROTEIN-TYROSINE-PHOSPHATASE ETP-RELATED"/>
    <property type="match status" value="1"/>
</dbReference>
<dbReference type="Pfam" id="PF01451">
    <property type="entry name" value="LMWPc"/>
    <property type="match status" value="1"/>
</dbReference>
<feature type="domain" description="Phosphotyrosine protein phosphatase I" evidence="5">
    <location>
        <begin position="5"/>
        <end position="193"/>
    </location>
</feature>
<dbReference type="Gene3D" id="3.40.50.2300">
    <property type="match status" value="1"/>
</dbReference>
<dbReference type="EMBL" id="BQKK01000001">
    <property type="protein sequence ID" value="GJN41996.1"/>
    <property type="molecule type" value="Genomic_DNA"/>
</dbReference>
<dbReference type="InterPro" id="IPR050438">
    <property type="entry name" value="LMW_PTPase"/>
</dbReference>
<protein>
    <submittedName>
        <fullName evidence="6">Low molecular weight phosphatase family protein</fullName>
    </submittedName>
</protein>
<dbReference type="InterPro" id="IPR017867">
    <property type="entry name" value="Tyr_phospatase_low_mol_wt"/>
</dbReference>
<reference evidence="6" key="1">
    <citation type="submission" date="2021-12" db="EMBL/GenBank/DDBJ databases">
        <title>Draft genome sequence of Corynebacterium ammoniagenes strain T-723.</title>
        <authorList>
            <person name="Matsuzawa M."/>
            <person name="Hiratani M."/>
            <person name="Abe I."/>
            <person name="Tsuji Y."/>
            <person name="Nakamura J."/>
        </authorList>
    </citation>
    <scope>NUCLEOTIDE SEQUENCE</scope>
    <source>
        <strain evidence="6">T-723</strain>
    </source>
</reference>
<dbReference type="InterPro" id="IPR023485">
    <property type="entry name" value="Ptyr_pPase"/>
</dbReference>
<keyword evidence="3" id="KW-0904">Protein phosphatase</keyword>
<name>A0AAV5G4C4_CORAM</name>
<dbReference type="SUPFAM" id="SSF52788">
    <property type="entry name" value="Phosphotyrosine protein phosphatases I"/>
    <property type="match status" value="1"/>
</dbReference>
<sequence length="203" mass="22530">MQNEFSILMVCTGNICRSPMAENLLAKMVQDISEVRIMSAGTHAMVGEPMFPISQQIAQSYGAEDLESHRARQVTDELLKASDLVLTMTREQRRFVVESNPHVTRRAFTLREFSRLASVTTDEMLAADLETIKDFNVDKLRTAVQSVSLSRSQVSPVSEPAELEVIDPYGQPAAVHQDSAEQLVPAIESVADLIRRALIVTKT</sequence>
<dbReference type="InterPro" id="IPR036196">
    <property type="entry name" value="Ptyr_pPase_sf"/>
</dbReference>